<accession>A0ABY7X5W7</accession>
<evidence type="ECO:0000313" key="3">
    <source>
        <dbReference type="Proteomes" id="UP001213680"/>
    </source>
</evidence>
<evidence type="ECO:0000313" key="2">
    <source>
        <dbReference type="EMBL" id="WDH77266.1"/>
    </source>
</evidence>
<organism evidence="2 3">
    <name type="scientific">Exiguobacterium marinum</name>
    <dbReference type="NCBI Taxonomy" id="273528"/>
    <lineage>
        <taxon>Bacteria</taxon>
        <taxon>Bacillati</taxon>
        <taxon>Bacillota</taxon>
        <taxon>Bacilli</taxon>
        <taxon>Bacillales</taxon>
        <taxon>Bacillales Family XII. Incertae Sedis</taxon>
        <taxon>Exiguobacterium</taxon>
    </lineage>
</organism>
<dbReference type="Gene3D" id="6.10.140.2180">
    <property type="match status" value="1"/>
</dbReference>
<keyword evidence="1" id="KW-0238">DNA-binding</keyword>
<dbReference type="InterPro" id="IPR036390">
    <property type="entry name" value="WH_DNA-bd_sf"/>
</dbReference>
<protein>
    <submittedName>
        <fullName evidence="2">Helix-turn-helix domain-containing protein</fullName>
    </submittedName>
</protein>
<dbReference type="SUPFAM" id="SSF46785">
    <property type="entry name" value="Winged helix' DNA-binding domain"/>
    <property type="match status" value="1"/>
</dbReference>
<sequence length="185" mass="21360">MMNQDVLKSLLNPIRMKIFQHVLMNEGVTTADLTKVLPDVPQASLYRHINKMVQDEILSVVSENKVRGVYEKVYAVQNNPLTSINKIVEEEDREQLYMVCYTFTMSLLMDFGNYLNRDTIDLQGDKVGFRSIPLYLSDAESDRFLKGLYDLLESVLEHEPAEERTLRKFSYAVMPVGEKEEAKDV</sequence>
<dbReference type="Proteomes" id="UP001213680">
    <property type="component" value="Chromosome"/>
</dbReference>
<dbReference type="Gene3D" id="1.10.10.10">
    <property type="entry name" value="Winged helix-like DNA-binding domain superfamily/Winged helix DNA-binding domain"/>
    <property type="match status" value="1"/>
</dbReference>
<dbReference type="Pfam" id="PF12840">
    <property type="entry name" value="HTH_20"/>
    <property type="match status" value="1"/>
</dbReference>
<gene>
    <name evidence="2" type="ORF">PTI97_07045</name>
</gene>
<reference evidence="2 3" key="1">
    <citation type="submission" date="2023-02" db="EMBL/GenBank/DDBJ databases">
        <title>A bacterium isolated from plastisphere.</title>
        <authorList>
            <person name="Sun Y."/>
        </authorList>
    </citation>
    <scope>NUCLEOTIDE SEQUENCE [LARGE SCALE GENOMIC DNA]</scope>
    <source>
        <strain evidence="3">a-1</strain>
    </source>
</reference>
<dbReference type="EMBL" id="CP118099">
    <property type="protein sequence ID" value="WDH77266.1"/>
    <property type="molecule type" value="Genomic_DNA"/>
</dbReference>
<proteinExistence type="predicted"/>
<dbReference type="InterPro" id="IPR011991">
    <property type="entry name" value="ArsR-like_HTH"/>
</dbReference>
<keyword evidence="3" id="KW-1185">Reference proteome</keyword>
<dbReference type="InterPro" id="IPR036388">
    <property type="entry name" value="WH-like_DNA-bd_sf"/>
</dbReference>
<dbReference type="RefSeq" id="WP_274357710.1">
    <property type="nucleotide sequence ID" value="NZ_CP118099.1"/>
</dbReference>
<evidence type="ECO:0000256" key="1">
    <source>
        <dbReference type="ARBA" id="ARBA00023125"/>
    </source>
</evidence>
<name>A0ABY7X5W7_9BACL</name>
<dbReference type="CDD" id="cd00090">
    <property type="entry name" value="HTH_ARSR"/>
    <property type="match status" value="1"/>
</dbReference>